<accession>A0A0F9QLM9</accession>
<organism evidence="1">
    <name type="scientific">marine sediment metagenome</name>
    <dbReference type="NCBI Taxonomy" id="412755"/>
    <lineage>
        <taxon>unclassified sequences</taxon>
        <taxon>metagenomes</taxon>
        <taxon>ecological metagenomes</taxon>
    </lineage>
</organism>
<sequence length="255" mass="30127">MSGWQPLLKLIEKEYRNNPTEYLIQPTISRCLHPAWNDLAEAFWDDMLKYEEFSTNYMHKMHEIENIKYNPTKFKPHLSMSTIQHTRHLLLMKKYVNSNLEDYDYITEAGGGYGNLCRLSRMFGFKNEYQLIDFPLILEIQKSYLNSAKIKGVLFSELTSEIFNPIGKSIFITTFAMNEMPKQDRLIIKKQLYKYSDIFIVYNRSYNGIDNIKYFSLLADRLKDTFDVTIHSDEQHMEKGRKKAWILAAKNKGVV</sequence>
<evidence type="ECO:0008006" key="2">
    <source>
        <dbReference type="Google" id="ProtNLM"/>
    </source>
</evidence>
<evidence type="ECO:0000313" key="1">
    <source>
        <dbReference type="EMBL" id="KKN37877.1"/>
    </source>
</evidence>
<comment type="caution">
    <text evidence="1">The sequence shown here is derived from an EMBL/GenBank/DDBJ whole genome shotgun (WGS) entry which is preliminary data.</text>
</comment>
<dbReference type="AlphaFoldDB" id="A0A0F9QLM9"/>
<proteinExistence type="predicted"/>
<reference evidence="1" key="1">
    <citation type="journal article" date="2015" name="Nature">
        <title>Complex archaea that bridge the gap between prokaryotes and eukaryotes.</title>
        <authorList>
            <person name="Spang A."/>
            <person name="Saw J.H."/>
            <person name="Jorgensen S.L."/>
            <person name="Zaremba-Niedzwiedzka K."/>
            <person name="Martijn J."/>
            <person name="Lind A.E."/>
            <person name="van Eijk R."/>
            <person name="Schleper C."/>
            <person name="Guy L."/>
            <person name="Ettema T.J."/>
        </authorList>
    </citation>
    <scope>NUCLEOTIDE SEQUENCE</scope>
</reference>
<dbReference type="EMBL" id="LAZR01001865">
    <property type="protein sequence ID" value="KKN37877.1"/>
    <property type="molecule type" value="Genomic_DNA"/>
</dbReference>
<protein>
    <recommendedName>
        <fullName evidence="2">Sugar O-methyltransferase</fullName>
    </recommendedName>
</protein>
<name>A0A0F9QLM9_9ZZZZ</name>
<gene>
    <name evidence="1" type="ORF">LCGC14_0759190</name>
</gene>